<feature type="compositionally biased region" description="Low complexity" evidence="1">
    <location>
        <begin position="157"/>
        <end position="166"/>
    </location>
</feature>
<protein>
    <submittedName>
        <fullName evidence="2">Unannotated protein</fullName>
    </submittedName>
</protein>
<proteinExistence type="predicted"/>
<name>A0A6J6FHD1_9ZZZZ</name>
<sequence length="216" mass="23136">MSSEMSASSSSNRNSARAFASSVFPTPVGPAKMNEPEGRLGSLSPARVRRMVLDRTEIASSWPMTRWCSDFSIMSRRALSSSVSLKTGIPVACARTSAIIPSSTFPNSPLSPLRHSFSRRSRSPKSFFSSSRDLAAPSKSWFSMAFSFSARTTAILSSNSRSSGGDDSIDKRRRAPASSMRSIALSGRNRSCTYLSASVAAAVSAPSEIDTLWNAS</sequence>
<gene>
    <name evidence="2" type="ORF">UFOPK1767_00794</name>
</gene>
<dbReference type="EMBL" id="CAEZTZ010000108">
    <property type="protein sequence ID" value="CAB4588301.1"/>
    <property type="molecule type" value="Genomic_DNA"/>
</dbReference>
<feature type="region of interest" description="Disordered" evidence="1">
    <location>
        <begin position="23"/>
        <end position="42"/>
    </location>
</feature>
<evidence type="ECO:0000256" key="1">
    <source>
        <dbReference type="SAM" id="MobiDB-lite"/>
    </source>
</evidence>
<reference evidence="2" key="1">
    <citation type="submission" date="2020-05" db="EMBL/GenBank/DDBJ databases">
        <authorList>
            <person name="Chiriac C."/>
            <person name="Salcher M."/>
            <person name="Ghai R."/>
            <person name="Kavagutti S V."/>
        </authorList>
    </citation>
    <scope>NUCLEOTIDE SEQUENCE</scope>
</reference>
<organism evidence="2">
    <name type="scientific">freshwater metagenome</name>
    <dbReference type="NCBI Taxonomy" id="449393"/>
    <lineage>
        <taxon>unclassified sequences</taxon>
        <taxon>metagenomes</taxon>
        <taxon>ecological metagenomes</taxon>
    </lineage>
</organism>
<feature type="region of interest" description="Disordered" evidence="1">
    <location>
        <begin position="157"/>
        <end position="182"/>
    </location>
</feature>
<evidence type="ECO:0000313" key="2">
    <source>
        <dbReference type="EMBL" id="CAB4588301.1"/>
    </source>
</evidence>
<dbReference type="AlphaFoldDB" id="A0A6J6FHD1"/>
<accession>A0A6J6FHD1</accession>